<gene>
    <name evidence="2" type="ORF">D1B17_01435</name>
</gene>
<evidence type="ECO:0000259" key="1">
    <source>
        <dbReference type="Pfam" id="PF02368"/>
    </source>
</evidence>
<protein>
    <recommendedName>
        <fullName evidence="1">BIG2 domain-containing protein</fullName>
    </recommendedName>
</protein>
<proteinExistence type="predicted"/>
<organism evidence="2 3">
    <name type="scientific">Companilactobacillus zhachilii</name>
    <dbReference type="NCBI Taxonomy" id="2304606"/>
    <lineage>
        <taxon>Bacteria</taxon>
        <taxon>Bacillati</taxon>
        <taxon>Bacillota</taxon>
        <taxon>Bacilli</taxon>
        <taxon>Lactobacillales</taxon>
        <taxon>Lactobacillaceae</taxon>
        <taxon>Companilactobacillus</taxon>
    </lineage>
</organism>
<keyword evidence="3" id="KW-1185">Reference proteome</keyword>
<name>A0A386PRR8_9LACO</name>
<dbReference type="KEGG" id="lzh:D1B17_01435"/>
<dbReference type="InterPro" id="IPR003343">
    <property type="entry name" value="Big_2"/>
</dbReference>
<dbReference type="OrthoDB" id="2318209at2"/>
<reference evidence="3" key="1">
    <citation type="submission" date="2018-08" db="EMBL/GenBank/DDBJ databases">
        <title>Genome of Lactobacillus sp. HBUAS52074.</title>
        <authorList>
            <person name="Guo Z."/>
            <person name="Zhang Z.D."/>
        </authorList>
    </citation>
    <scope>NUCLEOTIDE SEQUENCE [LARGE SCALE GENOMIC DNA]</scope>
    <source>
        <strain evidence="3">HBUAS52074</strain>
    </source>
</reference>
<dbReference type="InterPro" id="IPR008964">
    <property type="entry name" value="Invasin/intimin_cell_adhesion"/>
</dbReference>
<dbReference type="RefSeq" id="WP_120141667.1">
    <property type="nucleotide sequence ID" value="NZ_CP031933.2"/>
</dbReference>
<dbReference type="SUPFAM" id="SSF49373">
    <property type="entry name" value="Invasin/intimin cell-adhesion fragments"/>
    <property type="match status" value="1"/>
</dbReference>
<accession>A0A386PRR8</accession>
<dbReference type="EMBL" id="CP031933">
    <property type="protein sequence ID" value="AYE37393.1"/>
    <property type="molecule type" value="Genomic_DNA"/>
</dbReference>
<dbReference type="Pfam" id="PF02368">
    <property type="entry name" value="Big_2"/>
    <property type="match status" value="1"/>
</dbReference>
<evidence type="ECO:0000313" key="2">
    <source>
        <dbReference type="EMBL" id="AYE37393.1"/>
    </source>
</evidence>
<dbReference type="AlphaFoldDB" id="A0A386PRR8"/>
<dbReference type="Proteomes" id="UP000267208">
    <property type="component" value="Chromosome"/>
</dbReference>
<feature type="domain" description="BIG2" evidence="1">
    <location>
        <begin position="201"/>
        <end position="248"/>
    </location>
</feature>
<dbReference type="Gene3D" id="2.60.40.1080">
    <property type="match status" value="1"/>
</dbReference>
<sequence length="657" mass="73192">MKHRKYAKTLIKFLFLLIFPLILLALTTKSTDHQLKADEEDVVVTPKFKPTKDPKKFIGIWLTSGYDLQPQSDYYTTVGDPVTIRTNTGRSVWAVLTGIFDGIHFRWWETPDGSNWSEVDKSNNGQKKNFTVTPTEVGTTWYQLDTQFYTYLTWYLKTHLYSQVTAVHVLEEAVDAISLDVTVDDDYLYNTSDQLSNTTYAHAKPTPVNATGKITWSIDNPDLATIDEDGHITANSNGNSGTVTVTATMTNSNGPNIEGSKEVEIGGGLDDQTVKSGTSATYALKGNTGGDGDDDDDGATGTITIDWYKYMPGSNNKVKVASGDSSTYVTELVNMDDDESYYQAVITLKSGKVTKTITSNKAKLTVIPSGEPDIEINNTIKNETYTDDKDTDLLLNKVINGDNISYHNTLTNQSLDGILKNSNYVIPLRIGTQVNQVKLNDQVLADDQYTIITDESSNTDDLVIKSGNINTNQTINIDVDTTVQNVSKNDSFKGTPYIYGTNNDGEVYRRETSNEIINYLSNQIEPTIQDIDYGTITTYSKNVLKYRPDSSNNPNNIIDISDNRRDKSAMQLYLSQENDFLHENGETSLPVSLRYYNNGSHQNILNNKTLISSSNIGDELTSISWQRQEGLLLYVDSLPLLAGKYSTTLNWHFENSI</sequence>
<evidence type="ECO:0000313" key="3">
    <source>
        <dbReference type="Proteomes" id="UP000267208"/>
    </source>
</evidence>